<keyword evidence="9 12" id="KW-1015">Disulfide bond</keyword>
<keyword evidence="8 14" id="KW-0472">Membrane</keyword>
<evidence type="ECO:0000256" key="12">
    <source>
        <dbReference type="PROSITE-ProRule" id="PRU00124"/>
    </source>
</evidence>
<evidence type="ECO:0000313" key="17">
    <source>
        <dbReference type="Proteomes" id="UP000694888"/>
    </source>
</evidence>
<evidence type="ECO:0000259" key="16">
    <source>
        <dbReference type="PROSITE" id="PS50262"/>
    </source>
</evidence>
<feature type="transmembrane region" description="Helical" evidence="14">
    <location>
        <begin position="1213"/>
        <end position="1233"/>
    </location>
</feature>
<keyword evidence="10 13" id="KW-0675">Receptor</keyword>
<dbReference type="SUPFAM" id="SSF56436">
    <property type="entry name" value="C-type lectin-like"/>
    <property type="match status" value="1"/>
</dbReference>
<feature type="disulfide bond" evidence="12">
    <location>
        <begin position="720"/>
        <end position="735"/>
    </location>
</feature>
<feature type="disulfide bond" evidence="12">
    <location>
        <begin position="663"/>
        <end position="675"/>
    </location>
</feature>
<dbReference type="Gene3D" id="3.10.100.10">
    <property type="entry name" value="Mannose-Binding Protein A, subunit A"/>
    <property type="match status" value="1"/>
</dbReference>
<dbReference type="Gene3D" id="1.20.1070.10">
    <property type="entry name" value="Rhodopsin 7-helix transmembrane proteins"/>
    <property type="match status" value="1"/>
</dbReference>
<dbReference type="GeneID" id="101847725"/>
<protein>
    <submittedName>
        <fullName evidence="18">G-protein coupled receptor GRL101-like</fullName>
    </submittedName>
</protein>
<evidence type="ECO:0000256" key="13">
    <source>
        <dbReference type="RuleBase" id="RU000688"/>
    </source>
</evidence>
<dbReference type="PROSITE" id="PS00237">
    <property type="entry name" value="G_PROTEIN_RECEP_F1_1"/>
    <property type="match status" value="1"/>
</dbReference>
<dbReference type="PROSITE" id="PS50068">
    <property type="entry name" value="LDLRA_2"/>
    <property type="match status" value="2"/>
</dbReference>
<evidence type="ECO:0000256" key="6">
    <source>
        <dbReference type="ARBA" id="ARBA00022989"/>
    </source>
</evidence>
<dbReference type="InterPro" id="IPR036055">
    <property type="entry name" value="LDL_receptor-like_sf"/>
</dbReference>
<sequence>MMLFANIIDVLIPENQTSVGNLDFSLLSVCKNSNFSGLDFDVSIGFGNYRDKEKSKIAIKASKPWDKVCRSKPILETQEMAINFLLDRTAQVHGDRKSLVIIISHGDAVASGLNRSMAADILNHKSITIFTIILMEEDGQHFVDADLDKRLAGPVFLTNSQEIATDQAIPLVICRKCYAGWFYGSYPHQGHVMSRSSCYTLIPDLHMNWMDANLKCANLPGKSSLVTVETVQERVMLREKLTRWFREQSYNNVTLPYTLYVFVGLMRDSHAVGNKFMWINENPLVENHWAQGEPFGRWTRRCAFWNLTQLATDASATREGLDTMAGQYDEELLMQKLAGSEAIHRTYSTAGRPQFSDSWSSIGCGETVSGLAMCEVQAPVVIKREYSVSSFVSSRSRESAIRRGEVAFGFSRKSHLHRNSLFSASAPELYDTSINLTFSVYQGGEYQIAISLTEIPRYQCTEGSSSSISYSYVCEVDFDCPQREDESFCNTDKALYKCTTGHVIPQYGVCDLFPDCPRDQSDENRLCARCVHLLCATGECLPSHWFMDLEPDCRECSSYQDVGTEIEIARAHNVTDCVFMCNRTDCVSRWMLGDKIVHCTGPEGPLDESVGSLESIVCYENQHPRYPTASNWGPRCIFVLDVYGELIGCRNMKHLSNCTHFTCPEGYVKCPRSYCIPVHYVNNGRADCALNEDEVSMKLDCSGLFRCSRSEMWLHPDRICDNHRDCPKGDDELNCHVSCRGGFLCLAGTVSVKGLALSTQVNDLGFVDERTRRLDVSKINVSAALYHFTCRPRPYLNHLNVSRCSLKSEHITVCQKRVFQFLEVLDLSHNLLDDSFQPKNIIRHSYNVLYLNLSHNIALKTFNVDKTFSRLKHLDLSYTGISTFALPSQGKLRSLSVLKLRGTKILSILPWFFPRVYSIMHLDLQEIPIKEFTPMSFGHVSIGHLYTNTYKLCCPRLYNTKRPLGQCHAPEDPFSSCSDLMSGTALRAVVWTVGALALFGNLVVCVNRCFLDRSSLRMAYGHFVAHLSLSDFLMGVYLLIIASADTRLRGIYFLRDTEWRNSLACKLAGFLSTVSSETSMFFILLITLDRFLVVKFPLGQIRLSGRYVHALCALAWVLGLTIALMPLLPPFRHWHTYTCNGVCLGLPLGDGSLPGFQFSVAIFIFLNFGLFLLIAAGQLVIYRVIANTRSKVTRKTNSPASRRAQDIKVTKRLFLVAASDFMCWFPVGIMGILSLTGHCLGYTAYAWSAVLVLPVNSAINPMIYNVSTLLDKCGELIKRQKWWAKSRKSKITLGKGKKHDESRT</sequence>
<evidence type="ECO:0000256" key="11">
    <source>
        <dbReference type="ARBA" id="ARBA00023224"/>
    </source>
</evidence>
<dbReference type="RefSeq" id="XP_005098706.2">
    <property type="nucleotide sequence ID" value="XM_005098649.3"/>
</dbReference>
<feature type="transmembrane region" description="Helical" evidence="14">
    <location>
        <begin position="1107"/>
        <end position="1128"/>
    </location>
</feature>
<feature type="transmembrane region" description="Helical" evidence="14">
    <location>
        <begin position="1156"/>
        <end position="1185"/>
    </location>
</feature>
<dbReference type="PANTHER" id="PTHR24372">
    <property type="entry name" value="GLYCOPROTEIN HORMONE RECEPTOR"/>
    <property type="match status" value="1"/>
</dbReference>
<name>A0ABM0JPU4_APLCA</name>
<dbReference type="InterPro" id="IPR016187">
    <property type="entry name" value="CTDL_fold"/>
</dbReference>
<dbReference type="InterPro" id="IPR001304">
    <property type="entry name" value="C-type_lectin-like"/>
</dbReference>
<dbReference type="Proteomes" id="UP000694888">
    <property type="component" value="Unplaced"/>
</dbReference>
<dbReference type="PROSITE" id="PS50262">
    <property type="entry name" value="G_PROTEIN_RECEP_F1_2"/>
    <property type="match status" value="1"/>
</dbReference>
<keyword evidence="7 13" id="KW-0297">G-protein coupled receptor</keyword>
<comment type="caution">
    <text evidence="12">Lacks conserved residue(s) required for the propagation of feature annotation.</text>
</comment>
<evidence type="ECO:0000256" key="5">
    <source>
        <dbReference type="ARBA" id="ARBA00022737"/>
    </source>
</evidence>
<evidence type="ECO:0000256" key="3">
    <source>
        <dbReference type="ARBA" id="ARBA00022614"/>
    </source>
</evidence>
<dbReference type="SMART" id="SM00192">
    <property type="entry name" value="LDLa"/>
    <property type="match status" value="4"/>
</dbReference>
<dbReference type="SUPFAM" id="SSF52058">
    <property type="entry name" value="L domain-like"/>
    <property type="match status" value="1"/>
</dbReference>
<accession>A0ABM0JPU4</accession>
<keyword evidence="17" id="KW-1185">Reference proteome</keyword>
<dbReference type="Gene3D" id="3.80.10.10">
    <property type="entry name" value="Ribonuclease Inhibitor"/>
    <property type="match status" value="1"/>
</dbReference>
<comment type="similarity">
    <text evidence="13">Belongs to the G-protein coupled receptor 1 family.</text>
</comment>
<proteinExistence type="inferred from homology"/>
<evidence type="ECO:0000259" key="15">
    <source>
        <dbReference type="PROSITE" id="PS50041"/>
    </source>
</evidence>
<keyword evidence="6 14" id="KW-1133">Transmembrane helix</keyword>
<feature type="transmembrane region" description="Helical" evidence="14">
    <location>
        <begin position="1023"/>
        <end position="1044"/>
    </location>
</feature>
<reference evidence="18" key="1">
    <citation type="submission" date="2025-08" db="UniProtKB">
        <authorList>
            <consortium name="RefSeq"/>
        </authorList>
    </citation>
    <scope>IDENTIFICATION</scope>
</reference>
<feature type="transmembrane region" description="Helical" evidence="14">
    <location>
        <begin position="1067"/>
        <end position="1086"/>
    </location>
</feature>
<keyword evidence="4 13" id="KW-0812">Transmembrane</keyword>
<dbReference type="InterPro" id="IPR002172">
    <property type="entry name" value="LDrepeatLR_classA_rpt"/>
</dbReference>
<evidence type="ECO:0000256" key="10">
    <source>
        <dbReference type="ARBA" id="ARBA00023170"/>
    </source>
</evidence>
<dbReference type="SUPFAM" id="SSF81321">
    <property type="entry name" value="Family A G protein-coupled receptor-like"/>
    <property type="match status" value="1"/>
</dbReference>
<dbReference type="PANTHER" id="PTHR24372:SF77">
    <property type="entry name" value="G-PROTEIN COUPLED RECEPTORS FAMILY 1 PROFILE DOMAIN-CONTAINING PROTEIN"/>
    <property type="match status" value="1"/>
</dbReference>
<feature type="transmembrane region" description="Helical" evidence="14">
    <location>
        <begin position="988"/>
        <end position="1011"/>
    </location>
</feature>
<dbReference type="InterPro" id="IPR000276">
    <property type="entry name" value="GPCR_Rhodpsn"/>
</dbReference>
<dbReference type="InterPro" id="IPR032675">
    <property type="entry name" value="LRR_dom_sf"/>
</dbReference>
<dbReference type="SUPFAM" id="SSF57424">
    <property type="entry name" value="LDL receptor-like module"/>
    <property type="match status" value="2"/>
</dbReference>
<feature type="domain" description="C-type lectin" evidence="15">
    <location>
        <begin position="194"/>
        <end position="303"/>
    </location>
</feature>
<keyword evidence="2" id="KW-1003">Cell membrane</keyword>
<dbReference type="InterPro" id="IPR016186">
    <property type="entry name" value="C-type_lectin-like/link_sf"/>
</dbReference>
<evidence type="ECO:0000256" key="14">
    <source>
        <dbReference type="SAM" id="Phobius"/>
    </source>
</evidence>
<evidence type="ECO:0000256" key="8">
    <source>
        <dbReference type="ARBA" id="ARBA00023136"/>
    </source>
</evidence>
<dbReference type="CDD" id="cd00112">
    <property type="entry name" value="LDLa"/>
    <property type="match status" value="2"/>
</dbReference>
<dbReference type="PROSITE" id="PS50041">
    <property type="entry name" value="C_TYPE_LECTIN_2"/>
    <property type="match status" value="1"/>
</dbReference>
<evidence type="ECO:0000256" key="7">
    <source>
        <dbReference type="ARBA" id="ARBA00023040"/>
    </source>
</evidence>
<dbReference type="PRINTS" id="PR00237">
    <property type="entry name" value="GPCRRHODOPSN"/>
</dbReference>
<evidence type="ECO:0000256" key="1">
    <source>
        <dbReference type="ARBA" id="ARBA00004651"/>
    </source>
</evidence>
<keyword evidence="11 13" id="KW-0807">Transducer</keyword>
<dbReference type="Pfam" id="PF00001">
    <property type="entry name" value="7tm_1"/>
    <property type="match status" value="1"/>
</dbReference>
<organism evidence="17 18">
    <name type="scientific">Aplysia californica</name>
    <name type="common">California sea hare</name>
    <dbReference type="NCBI Taxonomy" id="6500"/>
    <lineage>
        <taxon>Eukaryota</taxon>
        <taxon>Metazoa</taxon>
        <taxon>Spiralia</taxon>
        <taxon>Lophotrochozoa</taxon>
        <taxon>Mollusca</taxon>
        <taxon>Gastropoda</taxon>
        <taxon>Heterobranchia</taxon>
        <taxon>Euthyneura</taxon>
        <taxon>Tectipleura</taxon>
        <taxon>Aplysiida</taxon>
        <taxon>Aplysioidea</taxon>
        <taxon>Aplysiidae</taxon>
        <taxon>Aplysia</taxon>
    </lineage>
</organism>
<evidence type="ECO:0000256" key="9">
    <source>
        <dbReference type="ARBA" id="ARBA00023157"/>
    </source>
</evidence>
<feature type="domain" description="G-protein coupled receptors family 1 profile" evidence="16">
    <location>
        <begin position="1000"/>
        <end position="1264"/>
    </location>
</feature>
<dbReference type="SMART" id="SM00034">
    <property type="entry name" value="CLECT"/>
    <property type="match status" value="1"/>
</dbReference>
<keyword evidence="5" id="KW-0677">Repeat</keyword>
<comment type="subcellular location">
    <subcellularLocation>
        <location evidence="1">Cell membrane</location>
        <topology evidence="1">Multi-pass membrane protein</topology>
    </subcellularLocation>
</comment>
<keyword evidence="3" id="KW-0433">Leucine-rich repeat</keyword>
<evidence type="ECO:0000313" key="18">
    <source>
        <dbReference type="RefSeq" id="XP_005098706.2"/>
    </source>
</evidence>
<feature type="transmembrane region" description="Helical" evidence="14">
    <location>
        <begin position="1245"/>
        <end position="1270"/>
    </location>
</feature>
<gene>
    <name evidence="18" type="primary">LOC101847725</name>
</gene>
<dbReference type="InterPro" id="IPR017452">
    <property type="entry name" value="GPCR_Rhodpsn_7TM"/>
</dbReference>
<feature type="disulfide bond" evidence="12">
    <location>
        <begin position="670"/>
        <end position="688"/>
    </location>
</feature>
<dbReference type="CDD" id="cd00037">
    <property type="entry name" value="CLECT"/>
    <property type="match status" value="1"/>
</dbReference>
<evidence type="ECO:0000256" key="2">
    <source>
        <dbReference type="ARBA" id="ARBA00022475"/>
    </source>
</evidence>
<evidence type="ECO:0000256" key="4">
    <source>
        <dbReference type="ARBA" id="ARBA00022692"/>
    </source>
</evidence>
<dbReference type="Gene3D" id="4.10.400.10">
    <property type="entry name" value="Low-density Lipoprotein Receptor"/>
    <property type="match status" value="2"/>
</dbReference>